<organism evidence="1 2">
    <name type="scientific">Peronosclerospora sorghi</name>
    <dbReference type="NCBI Taxonomy" id="230839"/>
    <lineage>
        <taxon>Eukaryota</taxon>
        <taxon>Sar</taxon>
        <taxon>Stramenopiles</taxon>
        <taxon>Oomycota</taxon>
        <taxon>Peronosporomycetes</taxon>
        <taxon>Peronosporales</taxon>
        <taxon>Peronosporaceae</taxon>
        <taxon>Peronosclerospora</taxon>
    </lineage>
</organism>
<gene>
    <name evidence="1" type="ORF">PsorP6_001705</name>
</gene>
<proteinExistence type="predicted"/>
<comment type="caution">
    <text evidence="1">The sequence shown here is derived from an EMBL/GenBank/DDBJ whole genome shotgun (WGS) entry which is preliminary data.</text>
</comment>
<dbReference type="EMBL" id="CM047580">
    <property type="protein sequence ID" value="KAI9922481.1"/>
    <property type="molecule type" value="Genomic_DNA"/>
</dbReference>
<keyword evidence="2" id="KW-1185">Reference proteome</keyword>
<dbReference type="Proteomes" id="UP001163321">
    <property type="component" value="Chromosome 1"/>
</dbReference>
<sequence length="111" mass="12730">MRDAVGKRRPVRRGHKEEILYRGCLTTGMQFDANQKRKKPFTFRHGIGDVIKGMDIGIEGMNVGSKRTITIPDPIIMCWIDTGLKQKKLPDLVVYAIRSLKKMSIEINRDM</sequence>
<evidence type="ECO:0000313" key="1">
    <source>
        <dbReference type="EMBL" id="KAI9922481.1"/>
    </source>
</evidence>
<reference evidence="1 2" key="1">
    <citation type="journal article" date="2022" name="bioRxiv">
        <title>The genome of the oomycete Peronosclerospora sorghi, a cosmopolitan pathogen of maize and sorghum, is inflated with dispersed pseudogenes.</title>
        <authorList>
            <person name="Fletcher K."/>
            <person name="Martin F."/>
            <person name="Isakeit T."/>
            <person name="Cavanaugh K."/>
            <person name="Magill C."/>
            <person name="Michelmore R."/>
        </authorList>
    </citation>
    <scope>NUCLEOTIDE SEQUENCE [LARGE SCALE GENOMIC DNA]</scope>
    <source>
        <strain evidence="1">P6</strain>
    </source>
</reference>
<name>A0ACC0WW63_9STRA</name>
<evidence type="ECO:0000313" key="2">
    <source>
        <dbReference type="Proteomes" id="UP001163321"/>
    </source>
</evidence>
<accession>A0ACC0WW63</accession>
<protein>
    <submittedName>
        <fullName evidence="1">Uncharacterized protein</fullName>
    </submittedName>
</protein>